<dbReference type="AlphaFoldDB" id="A0A166F1D5"/>
<evidence type="ECO:0000313" key="3">
    <source>
        <dbReference type="Proteomes" id="UP000076798"/>
    </source>
</evidence>
<feature type="compositionally biased region" description="Polar residues" evidence="1">
    <location>
        <begin position="421"/>
        <end position="431"/>
    </location>
</feature>
<feature type="compositionally biased region" description="Polar residues" evidence="1">
    <location>
        <begin position="32"/>
        <end position="48"/>
    </location>
</feature>
<feature type="region of interest" description="Disordered" evidence="1">
    <location>
        <begin position="1"/>
        <end position="66"/>
    </location>
</feature>
<sequence>MQTFPTPSIPRSSVSSPDSISPLGPGGFVASPGSTSSQSTILQRQRSLSRFETEHNGSMDGQAHRGDDAEFQQYVTNFLAIKNRPFVLSGRMPIDMEDLTLFFRTTASISHALTFPIDVDQNTPPALDVLVATTDEPMIFPPNLAYSSTLDLTNHPVLETLRNVLFPHIPSGHYLIAQRSHLEIVVQGTRPGPLNSSRWDDGSKVATLILTLPVRFRGGSLVVRPPEQLTTEAPLSEEHFRGRGGKAVGGEIEWTAFLADCEHSVEPIEKGCRLMLSYDVLLRSFGPCGIAPKPIIVPNDGLLDAITPVLHRSRGRRIAFFLTGTYDQICPADVVADFIVPLLKGSDAILFHAVKLYGLQAELRYAAGGYIWTAQQTVQLSNSPQAQPSYPGGPLPLSPASSSGSSGRHRDSHYAPPRRSMTPSRRAGSSGSDEDRHYYEDVDHDDYVSGGGGGYHGESGDSLKVQVEESGAITLREADVEVLTPPRAPRGVSGRRPAVGVTGPVTRLPVPFVSGGQLNRLFVNVLLVVYA</sequence>
<feature type="region of interest" description="Disordered" evidence="1">
    <location>
        <begin position="382"/>
        <end position="461"/>
    </location>
</feature>
<organism evidence="2 3">
    <name type="scientific">Sistotremastrum suecicum HHB10207 ss-3</name>
    <dbReference type="NCBI Taxonomy" id="1314776"/>
    <lineage>
        <taxon>Eukaryota</taxon>
        <taxon>Fungi</taxon>
        <taxon>Dikarya</taxon>
        <taxon>Basidiomycota</taxon>
        <taxon>Agaricomycotina</taxon>
        <taxon>Agaricomycetes</taxon>
        <taxon>Sistotremastrales</taxon>
        <taxon>Sistotremastraceae</taxon>
        <taxon>Sistotremastrum</taxon>
    </lineage>
</organism>
<evidence type="ECO:0008006" key="4">
    <source>
        <dbReference type="Google" id="ProtNLM"/>
    </source>
</evidence>
<name>A0A166F1D5_9AGAM</name>
<gene>
    <name evidence="2" type="ORF">SISSUDRAFT_1093519</name>
</gene>
<feature type="compositionally biased region" description="Basic and acidic residues" evidence="1">
    <location>
        <begin position="49"/>
        <end position="66"/>
    </location>
</feature>
<proteinExistence type="predicted"/>
<dbReference type="OrthoDB" id="3166447at2759"/>
<dbReference type="Proteomes" id="UP000076798">
    <property type="component" value="Unassembled WGS sequence"/>
</dbReference>
<evidence type="ECO:0000313" key="2">
    <source>
        <dbReference type="EMBL" id="KZT40171.1"/>
    </source>
</evidence>
<protein>
    <recommendedName>
        <fullName evidence="4">Fe2OG dioxygenase domain-containing protein</fullName>
    </recommendedName>
</protein>
<accession>A0A166F1D5</accession>
<dbReference type="EMBL" id="KV428036">
    <property type="protein sequence ID" value="KZT40171.1"/>
    <property type="molecule type" value="Genomic_DNA"/>
</dbReference>
<reference evidence="2 3" key="1">
    <citation type="journal article" date="2016" name="Mol. Biol. Evol.">
        <title>Comparative Genomics of Early-Diverging Mushroom-Forming Fungi Provides Insights into the Origins of Lignocellulose Decay Capabilities.</title>
        <authorList>
            <person name="Nagy L.G."/>
            <person name="Riley R."/>
            <person name="Tritt A."/>
            <person name="Adam C."/>
            <person name="Daum C."/>
            <person name="Floudas D."/>
            <person name="Sun H."/>
            <person name="Yadav J.S."/>
            <person name="Pangilinan J."/>
            <person name="Larsson K.H."/>
            <person name="Matsuura K."/>
            <person name="Barry K."/>
            <person name="Labutti K."/>
            <person name="Kuo R."/>
            <person name="Ohm R.A."/>
            <person name="Bhattacharya S.S."/>
            <person name="Shirouzu T."/>
            <person name="Yoshinaga Y."/>
            <person name="Martin F.M."/>
            <person name="Grigoriev I.V."/>
            <person name="Hibbett D.S."/>
        </authorList>
    </citation>
    <scope>NUCLEOTIDE SEQUENCE [LARGE SCALE GENOMIC DNA]</scope>
    <source>
        <strain evidence="2 3">HHB10207 ss-3</strain>
    </source>
</reference>
<feature type="compositionally biased region" description="Basic and acidic residues" evidence="1">
    <location>
        <begin position="433"/>
        <end position="447"/>
    </location>
</feature>
<keyword evidence="3" id="KW-1185">Reference proteome</keyword>
<feature type="compositionally biased region" description="Low complexity" evidence="1">
    <location>
        <begin position="1"/>
        <end position="22"/>
    </location>
</feature>
<evidence type="ECO:0000256" key="1">
    <source>
        <dbReference type="SAM" id="MobiDB-lite"/>
    </source>
</evidence>